<evidence type="ECO:0000313" key="1">
    <source>
        <dbReference type="EMBL" id="TGN10565.1"/>
    </source>
</evidence>
<comment type="caution">
    <text evidence="1">The sequence shown here is derived from an EMBL/GenBank/DDBJ whole genome shotgun (WGS) entry which is preliminary data.</text>
</comment>
<name>A0A4R9LP68_9LEPT</name>
<keyword evidence="2" id="KW-1185">Reference proteome</keyword>
<dbReference type="SUPFAM" id="SSF56399">
    <property type="entry name" value="ADP-ribosylation"/>
    <property type="match status" value="1"/>
</dbReference>
<evidence type="ECO:0000313" key="2">
    <source>
        <dbReference type="Proteomes" id="UP000298264"/>
    </source>
</evidence>
<proteinExistence type="predicted"/>
<gene>
    <name evidence="1" type="ORF">EHS11_09780</name>
</gene>
<sequence>MYSSVPGLVFGFHGCDEEVANSVISGKLALSKSENSYDWLGHGIYFWEGNYSRALEYAQLLQSNPKRNKGKIKKPAVIGAIIDLGNCLNLLESESIDLLKESYNLLSKSSKTTGNPLPENKSIDLEKDLLLRNLDCAVIENLHAMRKELELPVFDSVRGYFREGKEIYPNAGFHDKNHIQLCIRNPKSIKGYFKPLI</sequence>
<organism evidence="1 2">
    <name type="scientific">Leptospira ilyithenensis</name>
    <dbReference type="NCBI Taxonomy" id="2484901"/>
    <lineage>
        <taxon>Bacteria</taxon>
        <taxon>Pseudomonadati</taxon>
        <taxon>Spirochaetota</taxon>
        <taxon>Spirochaetia</taxon>
        <taxon>Leptospirales</taxon>
        <taxon>Leptospiraceae</taxon>
        <taxon>Leptospira</taxon>
    </lineage>
</organism>
<reference evidence="1" key="1">
    <citation type="journal article" date="2019" name="PLoS Negl. Trop. Dis.">
        <title>Revisiting the worldwide diversity of Leptospira species in the environment.</title>
        <authorList>
            <person name="Vincent A.T."/>
            <person name="Schiettekatte O."/>
            <person name="Bourhy P."/>
            <person name="Veyrier F.J."/>
            <person name="Picardeau M."/>
        </authorList>
    </citation>
    <scope>NUCLEOTIDE SEQUENCE [LARGE SCALE GENOMIC DNA]</scope>
    <source>
        <strain evidence="1">201400974</strain>
    </source>
</reference>
<dbReference type="AlphaFoldDB" id="A0A4R9LP68"/>
<accession>A0A4R9LP68</accession>
<dbReference type="Proteomes" id="UP000298264">
    <property type="component" value="Unassembled WGS sequence"/>
</dbReference>
<dbReference type="RefSeq" id="WP_135764195.1">
    <property type="nucleotide sequence ID" value="NZ_RQHV01000043.1"/>
</dbReference>
<dbReference type="OrthoDB" id="274805at2"/>
<dbReference type="EMBL" id="RQHV01000043">
    <property type="protein sequence ID" value="TGN10565.1"/>
    <property type="molecule type" value="Genomic_DNA"/>
</dbReference>
<protein>
    <submittedName>
        <fullName evidence="1">Uncharacterized protein</fullName>
    </submittedName>
</protein>